<proteinExistence type="predicted"/>
<accession>A0A0M0JDU8</accession>
<organism evidence="1 2">
    <name type="scientific">Chrysochromulina tobinii</name>
    <dbReference type="NCBI Taxonomy" id="1460289"/>
    <lineage>
        <taxon>Eukaryota</taxon>
        <taxon>Haptista</taxon>
        <taxon>Haptophyta</taxon>
        <taxon>Prymnesiophyceae</taxon>
        <taxon>Prymnesiales</taxon>
        <taxon>Chrysochromulinaceae</taxon>
        <taxon>Chrysochromulina</taxon>
    </lineage>
</organism>
<protein>
    <submittedName>
        <fullName evidence="1">Uncharacterized protein</fullName>
    </submittedName>
</protein>
<reference evidence="2" key="1">
    <citation type="journal article" date="2015" name="PLoS Genet.">
        <title>Genome Sequence and Transcriptome Analyses of Chrysochromulina tobin: Metabolic Tools for Enhanced Algal Fitness in the Prominent Order Prymnesiales (Haptophyceae).</title>
        <authorList>
            <person name="Hovde B.T."/>
            <person name="Deodato C.R."/>
            <person name="Hunsperger H.M."/>
            <person name="Ryken S.A."/>
            <person name="Yost W."/>
            <person name="Jha R.K."/>
            <person name="Patterson J."/>
            <person name="Monnat R.J. Jr."/>
            <person name="Barlow S.B."/>
            <person name="Starkenburg S.R."/>
            <person name="Cattolico R.A."/>
        </authorList>
    </citation>
    <scope>NUCLEOTIDE SEQUENCE</scope>
    <source>
        <strain evidence="2">CCMP291</strain>
    </source>
</reference>
<dbReference type="EMBL" id="JWZX01003057">
    <property type="protein sequence ID" value="KOO24751.1"/>
    <property type="molecule type" value="Genomic_DNA"/>
</dbReference>
<dbReference type="Gene3D" id="3.40.50.300">
    <property type="entry name" value="P-loop containing nucleotide triphosphate hydrolases"/>
    <property type="match status" value="1"/>
</dbReference>
<dbReference type="SUPFAM" id="SSF52540">
    <property type="entry name" value="P-loop containing nucleoside triphosphate hydrolases"/>
    <property type="match status" value="1"/>
</dbReference>
<comment type="caution">
    <text evidence="1">The sequence shown here is derived from an EMBL/GenBank/DDBJ whole genome shotgun (WGS) entry which is preliminary data.</text>
</comment>
<gene>
    <name evidence="1" type="ORF">Ctob_003432</name>
</gene>
<sequence>MDDLQVVIVGGSGTGKTMCALAKAYGIVKLARHAGRAHARCLVSTFTRRNAKRIKRLLRSMHVSDFFDVHTRYEQLMWPEDFRPLRTKASVQEIVRFIRRGQCADVRDADSRKYALAARAFAAFEFEVQIWEEVNNENSTISWLLDHVMRTFAAEHEGRAGTIDANAPFGGQRLLVTAAVTQLAAMPAGMDAIGRPMGNLHLFDDLFFDCEALNSLMRVRFKENERQQNPRHHLIVRDIEHGFLSAEVRAFITAAIERGHAERTAETAMPSRSATLHGIELVPDGTPGVMPTHRGAQEMFLTRVRNYLSQNERLRENVDYLRVQAFHPDTKSVIYSEAEMQALLRNVTFDLYLIPGLLYYAMRTTTVSMEFGVDAMIEHVKAYDLLRCVSVVIHPPNPLSSTPSHLPDFVVTMEVISEPTHPTVLLTGEYFQLYTGIIRGTDLRHHGGPRQSQVYAMQLPFKGCDDDSINQNQGDRIPAGRPVILDVRALFTTGQFYVQVGSLLSSVSVSRVAAHALLDAWPDGKLCLPSKNWRVHSPAVELQPHPSK</sequence>
<evidence type="ECO:0000313" key="2">
    <source>
        <dbReference type="Proteomes" id="UP000037460"/>
    </source>
</evidence>
<dbReference type="Proteomes" id="UP000037460">
    <property type="component" value="Unassembled WGS sequence"/>
</dbReference>
<name>A0A0M0JDU8_9EUKA</name>
<evidence type="ECO:0000313" key="1">
    <source>
        <dbReference type="EMBL" id="KOO24751.1"/>
    </source>
</evidence>
<keyword evidence="2" id="KW-1185">Reference proteome</keyword>
<dbReference type="AlphaFoldDB" id="A0A0M0JDU8"/>
<dbReference type="InterPro" id="IPR027417">
    <property type="entry name" value="P-loop_NTPase"/>
</dbReference>